<accession>A0A159ZSY0</accession>
<proteinExistence type="predicted"/>
<dbReference type="Proteomes" id="UP000076083">
    <property type="component" value="Chromosome"/>
</dbReference>
<reference evidence="2" key="1">
    <citation type="submission" date="2016-04" db="EMBL/GenBank/DDBJ databases">
        <authorList>
            <person name="Ray J."/>
            <person name="Price M."/>
            <person name="Deutschbauer A."/>
        </authorList>
    </citation>
    <scope>NUCLEOTIDE SEQUENCE [LARGE SCALE GENOMIC DNA]</scope>
    <source>
        <strain evidence="2">FW300-N2E2</strain>
    </source>
</reference>
<protein>
    <submittedName>
        <fullName evidence="1">Uncharacterized protein</fullName>
    </submittedName>
</protein>
<gene>
    <name evidence="1" type="ORF">TK06_06065</name>
</gene>
<reference evidence="1 2" key="2">
    <citation type="journal article" date="2018" name="Nature">
        <title>Mutant phenotypes for thousands of bacterial genes of unknown function.</title>
        <authorList>
            <person name="Price M.N."/>
            <person name="Wetmore K.M."/>
            <person name="Waters R.J."/>
            <person name="Callaghan M."/>
            <person name="Ray J."/>
            <person name="Liu H."/>
            <person name="Kuehl J.V."/>
            <person name="Melnyk R.A."/>
            <person name="Lamson J.S."/>
            <person name="Suh Y."/>
            <person name="Carlson H.K."/>
            <person name="Esquivel Z."/>
            <person name="Sadeeshkumar H."/>
            <person name="Chakraborty R."/>
            <person name="Zane G.M."/>
            <person name="Rubin B.E."/>
            <person name="Wall J.D."/>
            <person name="Visel A."/>
            <person name="Bristow J."/>
            <person name="Blow M.J."/>
            <person name="Arkin A.P."/>
            <person name="Deutschbauer A.M."/>
        </authorList>
    </citation>
    <scope>NUCLEOTIDE SEQUENCE [LARGE SCALE GENOMIC DNA]</scope>
    <source>
        <strain evidence="1 2">FW300-N2E2</strain>
    </source>
</reference>
<evidence type="ECO:0000313" key="2">
    <source>
        <dbReference type="Proteomes" id="UP000076083"/>
    </source>
</evidence>
<sequence>MDIQTLRENLKIGLDGTTTIVASTVTTAKFADFYGRIFDHQPLTISNASIGPDDAGNTVQRVGTASLFRQVANAPVTATFVLDPQSGDVTVQLMFTLIGTGRNWKFSDSFPDLPVSFDFSSSVTAPQTSALDDLTLTSAWFYALTDATVVDIDLGSTKAPVSLDAGLGFAGIVELNGVLLALEHLLDVNDRFAIGGNIVEPSVQVSPLREIVNNFPWKEQNSPPGISLFVDLGLDVSISEKLALTQTIFSVYSPLSAKWWMANPSYEPFMAISGALTIPSAGLTVELSSKIPKGTRKLVITGEFSGFTLSNLADLLDLAGTSTLIDYLPGPLQDALHDAGKLQLLDAAIALTGSGTGLSVDYVYLTVGIPDAQWKLLGDEFLLESISVEFHVTLPFIKPAPGASINALFLIGNAAQVNVSAGYPDFFIAGELEDAVTLPLQALVTRYLPSIQPPADLTIDMLSVNIDTQAGYNFYTEMADSPGWVIPLGPHNLAIEDIQFGLSKGLGANAKTSAQFAGGLVFDDNLTLAMSYDPTQGLALRGALPQVTLNGLIGWLCNAKDVLPSGLGDLTFTDSTLLITKNQDQFKLSFGTQVANAGSLAFELLDQQGTWGFALGLDLSLCKLSALPGLASIQAFLDIFPIAGEQVVIVSTLKKSDFTFPALDLFQNPQIKSKQITIPAWSGGLQEGFYFYAQTQLKQNRILQNLARMLSISPDTNLNAGIFIGTDAGTQARLFANISTVINRSVTLSGALGVQIQAEQVEFYLTATARATLESQPVRFDVSLAVVENGAFVSGDMVVENDNGTLDFSVFKLKSLAFELGISFEGEPSIGFAAELDIADIDSALAVFIDTVQPSQSMVAGAVSDLSLAKVFDELTGATASDLPGFLRDVLTQIAVGRLHSFDSDWPTYHDALNHYDLAKIREMFAAGGVDLPADSGQIQLIVNTPDQIWYLLDLSTMYHYEMQRNGGQISVSLEAQLYVVPQPVSIATLTFPQGFHIFADIQFLWIREQIKVEVMPQKGIAFNVEMAPIVIGNDKLFKLTGAQGSGGPSVLLCTFSDATNPQPSYRTPAFMISGEAYLLGIGPQIDIDIRADHCHFELKDTTLGGSTFNLQADIDGIDSINAQGSASVGINESIDLGPLGTLSIDDTINADLAFGTTGQGIFANASFSFTLASSTHDIASFDLDVDIGPLENLPGILLEKIKQFFVGLFQDAKKWLEYVYQGILKGIEGIEQIGKILRDTFKLAWKQAAIFLQAVGYAAEDVEKMLIAVFDKTVEEAQEIVDFLYNSIKNCAMKSGLLAVA</sequence>
<dbReference type="EMBL" id="CP015225">
    <property type="protein sequence ID" value="AMZ70686.1"/>
    <property type="molecule type" value="Genomic_DNA"/>
</dbReference>
<name>A0A159ZSY0_PSEFL</name>
<evidence type="ECO:0000313" key="1">
    <source>
        <dbReference type="EMBL" id="AMZ70686.1"/>
    </source>
</evidence>
<organism evidence="1 2">
    <name type="scientific">Pseudomonas fluorescens</name>
    <dbReference type="NCBI Taxonomy" id="294"/>
    <lineage>
        <taxon>Bacteria</taxon>
        <taxon>Pseudomonadati</taxon>
        <taxon>Pseudomonadota</taxon>
        <taxon>Gammaproteobacteria</taxon>
        <taxon>Pseudomonadales</taxon>
        <taxon>Pseudomonadaceae</taxon>
        <taxon>Pseudomonas</taxon>
    </lineage>
</organism>